<evidence type="ECO:0000313" key="7">
    <source>
        <dbReference type="EMBL" id="OAF69288.1"/>
    </source>
</evidence>
<sequence>MSLDADNLELAKEYANGSDNIDVNQLGQLLEGCNIKLAGFQLRDLIKEMDTDKNGTLNIDEYINMMTVLINERNYGITFKSAIKQVENIKKMGGTTYASSEGTTHSIATHEINGFAEWLNIILGNDESIKYEKFPIKQNTEDLFVVIKDGIILCKLINIAQKGTIDVRAINFNKLNVYKIHENMTLAINSAAAIGVSTVNIGAEDIISGVQHICLGLIWQIIKIGLFANINIQDHPGLVLLLRDGETIQDLNRLSTEELLLRWVNYQLELANQPLRINNFTNDIKNSEAYTHVIKEIAPAHFGVSSNHLQDSNLTNRAEGMLKQADKIGAKQFISAASIVNPIQKLNLAFIANLFNTYPNLNVDEEQSIIVETREAKSYRNWINSLGVKPYVSYLTSDLYDGLIIFQLFDIIKKGIVDWNRVKKKFHKLRALMERVENCNYAVEIGKKLKFSLVGIQGKDLYDGIETLVLAFVWQLMKAYTLSILSEIATTGIDMKNMDQAILAWANEKLSESGSNKTVKSFGSSDLKDSLVMFDLIQAIVPNSIDKSYVLQSPSSEEQLMENASYAISSARKIGAKVYALPEDVVESKGKMMMTIFACLMIRDRQN</sequence>
<dbReference type="GO" id="GO:0051639">
    <property type="term" value="P:actin filament network formation"/>
    <property type="evidence" value="ECO:0007669"/>
    <property type="project" value="TreeGrafter"/>
</dbReference>
<evidence type="ECO:0000313" key="8">
    <source>
        <dbReference type="Proteomes" id="UP000078046"/>
    </source>
</evidence>
<dbReference type="GO" id="GO:0032432">
    <property type="term" value="C:actin filament bundle"/>
    <property type="evidence" value="ECO:0007669"/>
    <property type="project" value="TreeGrafter"/>
</dbReference>
<dbReference type="EMBL" id="LWCA01000307">
    <property type="protein sequence ID" value="OAF69288.1"/>
    <property type="molecule type" value="Genomic_DNA"/>
</dbReference>
<evidence type="ECO:0000256" key="2">
    <source>
        <dbReference type="ARBA" id="ARBA00022737"/>
    </source>
</evidence>
<dbReference type="SUPFAM" id="SSF47473">
    <property type="entry name" value="EF-hand"/>
    <property type="match status" value="1"/>
</dbReference>
<dbReference type="CDD" id="cd00051">
    <property type="entry name" value="EFh"/>
    <property type="match status" value="1"/>
</dbReference>
<dbReference type="CDD" id="cd21298">
    <property type="entry name" value="CH_PLS_rpt3"/>
    <property type="match status" value="1"/>
</dbReference>
<dbReference type="GO" id="GO:0005737">
    <property type="term" value="C:cytoplasm"/>
    <property type="evidence" value="ECO:0007669"/>
    <property type="project" value="TreeGrafter"/>
</dbReference>
<evidence type="ECO:0000259" key="6">
    <source>
        <dbReference type="PROSITE" id="PS50222"/>
    </source>
</evidence>
<dbReference type="FunFam" id="1.10.418.10:FF:000010">
    <property type="entry name" value="Plastin-3 isoform 1"/>
    <property type="match status" value="1"/>
</dbReference>
<dbReference type="InterPro" id="IPR001715">
    <property type="entry name" value="CH_dom"/>
</dbReference>
<dbReference type="InterPro" id="IPR036872">
    <property type="entry name" value="CH_dom_sf"/>
</dbReference>
<name>A0A177B4U4_9BILA</name>
<dbReference type="AlphaFoldDB" id="A0A177B4U4"/>
<feature type="domain" description="EF-hand" evidence="6">
    <location>
        <begin position="37"/>
        <end position="72"/>
    </location>
</feature>
<dbReference type="InterPro" id="IPR018247">
    <property type="entry name" value="EF_Hand_1_Ca_BS"/>
</dbReference>
<dbReference type="InterPro" id="IPR039959">
    <property type="entry name" value="Fimbrin/Plastin"/>
</dbReference>
<organism evidence="7 8">
    <name type="scientific">Intoshia linei</name>
    <dbReference type="NCBI Taxonomy" id="1819745"/>
    <lineage>
        <taxon>Eukaryota</taxon>
        <taxon>Metazoa</taxon>
        <taxon>Spiralia</taxon>
        <taxon>Lophotrochozoa</taxon>
        <taxon>Mesozoa</taxon>
        <taxon>Orthonectida</taxon>
        <taxon>Rhopaluridae</taxon>
        <taxon>Intoshia</taxon>
    </lineage>
</organism>
<protein>
    <submittedName>
        <fullName evidence="7">Plastin-1</fullName>
    </submittedName>
</protein>
<dbReference type="InterPro" id="IPR002048">
    <property type="entry name" value="EF_hand_dom"/>
</dbReference>
<feature type="domain" description="Calponin-homology (CH)" evidence="5">
    <location>
        <begin position="496"/>
        <end position="605"/>
    </location>
</feature>
<dbReference type="SMART" id="SM00054">
    <property type="entry name" value="EFh"/>
    <property type="match status" value="1"/>
</dbReference>
<dbReference type="Proteomes" id="UP000078046">
    <property type="component" value="Unassembled WGS sequence"/>
</dbReference>
<feature type="domain" description="Calponin-homology (CH)" evidence="5">
    <location>
        <begin position="109"/>
        <end position="226"/>
    </location>
</feature>
<gene>
    <name evidence="7" type="ORF">A3Q56_02919</name>
</gene>
<dbReference type="Pfam" id="PF00307">
    <property type="entry name" value="CH"/>
    <property type="match status" value="4"/>
</dbReference>
<dbReference type="PANTHER" id="PTHR19961:SF18">
    <property type="entry name" value="FI19014P1"/>
    <property type="match status" value="1"/>
</dbReference>
<dbReference type="GO" id="GO:0005884">
    <property type="term" value="C:actin filament"/>
    <property type="evidence" value="ECO:0007669"/>
    <property type="project" value="TreeGrafter"/>
</dbReference>
<comment type="caution">
    <text evidence="7">The sequence shown here is derived from an EMBL/GenBank/DDBJ whole genome shotgun (WGS) entry which is preliminary data.</text>
</comment>
<dbReference type="PROSITE" id="PS50222">
    <property type="entry name" value="EF_HAND_2"/>
    <property type="match status" value="1"/>
</dbReference>
<dbReference type="Gene3D" id="1.10.238.10">
    <property type="entry name" value="EF-hand"/>
    <property type="match status" value="1"/>
</dbReference>
<dbReference type="GO" id="GO:0051017">
    <property type="term" value="P:actin filament bundle assembly"/>
    <property type="evidence" value="ECO:0007669"/>
    <property type="project" value="InterPro"/>
</dbReference>
<dbReference type="PROSITE" id="PS50021">
    <property type="entry name" value="CH"/>
    <property type="match status" value="4"/>
</dbReference>
<evidence type="ECO:0000256" key="4">
    <source>
        <dbReference type="ARBA" id="ARBA00023203"/>
    </source>
</evidence>
<dbReference type="SUPFAM" id="SSF47576">
    <property type="entry name" value="Calponin-homology domain, CH-domain"/>
    <property type="match status" value="1"/>
</dbReference>
<feature type="domain" description="Calponin-homology (CH)" evidence="5">
    <location>
        <begin position="373"/>
        <end position="481"/>
    </location>
</feature>
<keyword evidence="4" id="KW-0009">Actin-binding</keyword>
<dbReference type="FunFam" id="1.10.418.10:FF:000042">
    <property type="entry name" value="Fimbrin, putative"/>
    <property type="match status" value="1"/>
</dbReference>
<dbReference type="GO" id="GO:0051015">
    <property type="term" value="F:actin filament binding"/>
    <property type="evidence" value="ECO:0007669"/>
    <property type="project" value="InterPro"/>
</dbReference>
<evidence type="ECO:0000256" key="3">
    <source>
        <dbReference type="ARBA" id="ARBA00022837"/>
    </source>
</evidence>
<accession>A0A177B4U4</accession>
<evidence type="ECO:0000256" key="1">
    <source>
        <dbReference type="ARBA" id="ARBA00022723"/>
    </source>
</evidence>
<evidence type="ECO:0000259" key="5">
    <source>
        <dbReference type="PROSITE" id="PS50021"/>
    </source>
</evidence>
<dbReference type="PANTHER" id="PTHR19961">
    <property type="entry name" value="FIMBRIN/PLASTIN"/>
    <property type="match status" value="1"/>
</dbReference>
<dbReference type="InterPro" id="IPR011992">
    <property type="entry name" value="EF-hand-dom_pair"/>
</dbReference>
<dbReference type="CDD" id="cd21301">
    <property type="entry name" value="CH_PLS_rpt4"/>
    <property type="match status" value="1"/>
</dbReference>
<keyword evidence="1" id="KW-0479">Metal-binding</keyword>
<dbReference type="PROSITE" id="PS00018">
    <property type="entry name" value="EF_HAND_1"/>
    <property type="match status" value="1"/>
</dbReference>
<feature type="domain" description="Calponin-homology (CH)" evidence="5">
    <location>
        <begin position="254"/>
        <end position="359"/>
    </location>
</feature>
<keyword evidence="2" id="KW-0677">Repeat</keyword>
<dbReference type="FunFam" id="1.10.418.10:FF:000066">
    <property type="entry name" value="plastin-1 isoform X2"/>
    <property type="match status" value="1"/>
</dbReference>
<keyword evidence="8" id="KW-1185">Reference proteome</keyword>
<dbReference type="OrthoDB" id="431378at2759"/>
<reference evidence="7 8" key="1">
    <citation type="submission" date="2016-04" db="EMBL/GenBank/DDBJ databases">
        <title>The genome of Intoshia linei affirms orthonectids as highly simplified spiralians.</title>
        <authorList>
            <person name="Mikhailov K.V."/>
            <person name="Slusarev G.S."/>
            <person name="Nikitin M.A."/>
            <person name="Logacheva M.D."/>
            <person name="Penin A."/>
            <person name="Aleoshin V."/>
            <person name="Panchin Y.V."/>
        </authorList>
    </citation>
    <scope>NUCLEOTIDE SEQUENCE [LARGE SCALE GENOMIC DNA]</scope>
    <source>
        <strain evidence="7">Intl2013</strain>
        <tissue evidence="7">Whole animal</tissue>
    </source>
</reference>
<dbReference type="SMART" id="SM00033">
    <property type="entry name" value="CH"/>
    <property type="match status" value="4"/>
</dbReference>
<dbReference type="GO" id="GO:0005509">
    <property type="term" value="F:calcium ion binding"/>
    <property type="evidence" value="ECO:0007669"/>
    <property type="project" value="InterPro"/>
</dbReference>
<keyword evidence="3" id="KW-0106">Calcium</keyword>
<proteinExistence type="predicted"/>
<dbReference type="Gene3D" id="1.10.418.10">
    <property type="entry name" value="Calponin-like domain"/>
    <property type="match status" value="4"/>
</dbReference>